<dbReference type="PROSITE" id="PS51819">
    <property type="entry name" value="VOC"/>
    <property type="match status" value="1"/>
</dbReference>
<evidence type="ECO:0000313" key="3">
    <source>
        <dbReference type="Proteomes" id="UP000004699"/>
    </source>
</evidence>
<protein>
    <submittedName>
        <fullName evidence="2">Glyoxalase/bleomycin resistance protein/dioxygenase</fullName>
    </submittedName>
</protein>
<dbReference type="Proteomes" id="UP000004699">
    <property type="component" value="Unassembled WGS sequence"/>
</dbReference>
<proteinExistence type="predicted"/>
<dbReference type="EMBL" id="DS999411">
    <property type="protein sequence ID" value="EED36115.1"/>
    <property type="molecule type" value="Genomic_DNA"/>
</dbReference>
<dbReference type="InterPro" id="IPR029068">
    <property type="entry name" value="Glyas_Bleomycin-R_OHBP_Dase"/>
</dbReference>
<dbReference type="Pfam" id="PF00903">
    <property type="entry name" value="Glyoxalase"/>
    <property type="match status" value="1"/>
</dbReference>
<dbReference type="PANTHER" id="PTHR39434:SF1">
    <property type="entry name" value="VOC DOMAIN-CONTAINING PROTEIN"/>
    <property type="match status" value="1"/>
</dbReference>
<dbReference type="SUPFAM" id="SSF54593">
    <property type="entry name" value="Glyoxalase/Bleomycin resistance protein/Dihydroxybiphenyl dioxygenase"/>
    <property type="match status" value="1"/>
</dbReference>
<feature type="domain" description="VOC" evidence="1">
    <location>
        <begin position="29"/>
        <end position="154"/>
    </location>
</feature>
<dbReference type="PANTHER" id="PTHR39434">
    <property type="match status" value="1"/>
</dbReference>
<evidence type="ECO:0000259" key="1">
    <source>
        <dbReference type="PROSITE" id="PS51819"/>
    </source>
</evidence>
<dbReference type="AlphaFoldDB" id="B8KS55"/>
<name>B8KS55_9GAMM</name>
<reference evidence="3" key="1">
    <citation type="journal article" date="2013" name="BMC Microbiol.">
        <title>Taxonomy and evolution of bacteriochlorophyll a-containing members of the OM60/NOR5 clade of marine gammaproteobacteria: description of Luminiphilus syltensis gen. nov., sp. nov., reclassification of Haliea rubra as Pseudohaliea rubra gen. nov., comb. nov., and emendation of Chromatocurvus halotolerans.</title>
        <authorList>
            <person name="Spring S."/>
            <person name="Riedel T."/>
            <person name="Sproer C."/>
            <person name="Yan S."/>
            <person name="Harder J."/>
            <person name="Fuchs B.M."/>
        </authorList>
    </citation>
    <scope>NUCLEOTIDE SEQUENCE [LARGE SCALE GENOMIC DNA]</scope>
    <source>
        <strain evidence="3">NOR51-B</strain>
    </source>
</reference>
<dbReference type="InterPro" id="IPR004360">
    <property type="entry name" value="Glyas_Fos-R_dOase_dom"/>
</dbReference>
<organism evidence="2 3">
    <name type="scientific">Luminiphilus syltensis NOR5-1B</name>
    <dbReference type="NCBI Taxonomy" id="565045"/>
    <lineage>
        <taxon>Bacteria</taxon>
        <taxon>Pseudomonadati</taxon>
        <taxon>Pseudomonadota</taxon>
        <taxon>Gammaproteobacteria</taxon>
        <taxon>Cellvibrionales</taxon>
        <taxon>Halieaceae</taxon>
        <taxon>Luminiphilus</taxon>
    </lineage>
</organism>
<dbReference type="GO" id="GO:0051213">
    <property type="term" value="F:dioxygenase activity"/>
    <property type="evidence" value="ECO:0007669"/>
    <property type="project" value="UniProtKB-KW"/>
</dbReference>
<gene>
    <name evidence="2" type="ORF">NOR51B_2063</name>
</gene>
<evidence type="ECO:0000313" key="2">
    <source>
        <dbReference type="EMBL" id="EED36115.1"/>
    </source>
</evidence>
<keyword evidence="3" id="KW-1185">Reference proteome</keyword>
<keyword evidence="2" id="KW-0223">Dioxygenase</keyword>
<keyword evidence="2" id="KW-0560">Oxidoreductase</keyword>
<sequence length="170" mass="19340">MLNREARIVPKCQKTAILFKHLPEETMPRPFHLAFPTSDLARTRDFYVEALGCALGRQDASWIDLDFFGHQLVFHECGGFVLPKSSNPVDQAQVPIPHFGVILEPMAFDRLAEHLEHRVAFLIEPTVRFAGTAGEQKTLFFLDPDGYALEFKSFADDRFIFEPFSDEGQP</sequence>
<dbReference type="Gene3D" id="3.10.180.10">
    <property type="entry name" value="2,3-Dihydroxybiphenyl 1,2-Dioxygenase, domain 1"/>
    <property type="match status" value="1"/>
</dbReference>
<accession>B8KS55</accession>
<dbReference type="HOGENOM" id="CLU_109157_0_1_6"/>
<dbReference type="InterPro" id="IPR037523">
    <property type="entry name" value="VOC_core"/>
</dbReference>
<dbReference type="eggNOG" id="COG3565">
    <property type="taxonomic scope" value="Bacteria"/>
</dbReference>